<dbReference type="EMBL" id="VSSQ01000285">
    <property type="protein sequence ID" value="MPL89688.1"/>
    <property type="molecule type" value="Genomic_DNA"/>
</dbReference>
<dbReference type="CDD" id="cd00093">
    <property type="entry name" value="HTH_XRE"/>
    <property type="match status" value="1"/>
</dbReference>
<dbReference type="InterPro" id="IPR013096">
    <property type="entry name" value="Cupin_2"/>
</dbReference>
<reference evidence="4" key="1">
    <citation type="submission" date="2019-08" db="EMBL/GenBank/DDBJ databases">
        <authorList>
            <person name="Kucharzyk K."/>
            <person name="Murdoch R.W."/>
            <person name="Higgins S."/>
            <person name="Loffler F."/>
        </authorList>
    </citation>
    <scope>NUCLEOTIDE SEQUENCE</scope>
</reference>
<dbReference type="InterPro" id="IPR011051">
    <property type="entry name" value="RmlC_Cupin_sf"/>
</dbReference>
<dbReference type="SUPFAM" id="SSF47413">
    <property type="entry name" value="lambda repressor-like DNA-binding domains"/>
    <property type="match status" value="1"/>
</dbReference>
<dbReference type="GO" id="GO:0005829">
    <property type="term" value="C:cytosol"/>
    <property type="evidence" value="ECO:0007669"/>
    <property type="project" value="TreeGrafter"/>
</dbReference>
<dbReference type="Pfam" id="PF01381">
    <property type="entry name" value="HTH_3"/>
    <property type="match status" value="1"/>
</dbReference>
<dbReference type="SUPFAM" id="SSF51182">
    <property type="entry name" value="RmlC-like cupins"/>
    <property type="match status" value="1"/>
</dbReference>
<evidence type="ECO:0000313" key="4">
    <source>
        <dbReference type="EMBL" id="MPL89688.1"/>
    </source>
</evidence>
<dbReference type="PANTHER" id="PTHR46797">
    <property type="entry name" value="HTH-TYPE TRANSCRIPTIONAL REGULATOR"/>
    <property type="match status" value="1"/>
</dbReference>
<dbReference type="InterPro" id="IPR014710">
    <property type="entry name" value="RmlC-like_jellyroll"/>
</dbReference>
<dbReference type="AlphaFoldDB" id="A0A644VEE6"/>
<feature type="transmembrane region" description="Helical" evidence="2">
    <location>
        <begin position="6"/>
        <end position="27"/>
    </location>
</feature>
<evidence type="ECO:0000256" key="1">
    <source>
        <dbReference type="ARBA" id="ARBA00023125"/>
    </source>
</evidence>
<dbReference type="Gene3D" id="2.60.120.10">
    <property type="entry name" value="Jelly Rolls"/>
    <property type="match status" value="1"/>
</dbReference>
<gene>
    <name evidence="4" type="ORF">SDC9_35730</name>
</gene>
<dbReference type="PANTHER" id="PTHR46797:SF1">
    <property type="entry name" value="METHYLPHOSPHONATE SYNTHASE"/>
    <property type="match status" value="1"/>
</dbReference>
<dbReference type="SMART" id="SM00530">
    <property type="entry name" value="HTH_XRE"/>
    <property type="match status" value="1"/>
</dbReference>
<keyword evidence="1" id="KW-0238">DNA-binding</keyword>
<dbReference type="GO" id="GO:0003700">
    <property type="term" value="F:DNA-binding transcription factor activity"/>
    <property type="evidence" value="ECO:0007669"/>
    <property type="project" value="TreeGrafter"/>
</dbReference>
<keyword evidence="2" id="KW-0472">Membrane</keyword>
<evidence type="ECO:0000259" key="3">
    <source>
        <dbReference type="PROSITE" id="PS50943"/>
    </source>
</evidence>
<keyword evidence="2" id="KW-1133">Transmembrane helix</keyword>
<accession>A0A644VEE6</accession>
<dbReference type="InterPro" id="IPR010982">
    <property type="entry name" value="Lambda_DNA-bd_dom_sf"/>
</dbReference>
<sequence>MDTVDIFELFVNILYLSSILLLVYYNNFSKSVIMSLTKLYVGGGIFLADLGSAIRFMRKNQKLSLKDVAEKTELTISHLSQIERNLASPSLITLEKIASALGYPISSFFVNPQFTSTHIPAEAQRTIQINPGMTLRFLINNVGQRNQLGAYIAEVADLSEEIIIHHGTKLIYVLEGEMHFNVAQKEFYLTEGDSLFFNGNVPHWISRKSKSKLKLFVATTPPEIF</sequence>
<protein>
    <recommendedName>
        <fullName evidence="3">HTH cro/C1-type domain-containing protein</fullName>
    </recommendedName>
</protein>
<dbReference type="PROSITE" id="PS50943">
    <property type="entry name" value="HTH_CROC1"/>
    <property type="match status" value="1"/>
</dbReference>
<feature type="transmembrane region" description="Helical" evidence="2">
    <location>
        <begin position="39"/>
        <end position="57"/>
    </location>
</feature>
<dbReference type="GO" id="GO:0003677">
    <property type="term" value="F:DNA binding"/>
    <property type="evidence" value="ECO:0007669"/>
    <property type="project" value="UniProtKB-KW"/>
</dbReference>
<dbReference type="Pfam" id="PF07883">
    <property type="entry name" value="Cupin_2"/>
    <property type="match status" value="1"/>
</dbReference>
<name>A0A644VEE6_9ZZZZ</name>
<evidence type="ECO:0000256" key="2">
    <source>
        <dbReference type="SAM" id="Phobius"/>
    </source>
</evidence>
<feature type="domain" description="HTH cro/C1-type" evidence="3">
    <location>
        <begin position="54"/>
        <end position="108"/>
    </location>
</feature>
<proteinExistence type="predicted"/>
<comment type="caution">
    <text evidence="4">The sequence shown here is derived from an EMBL/GenBank/DDBJ whole genome shotgun (WGS) entry which is preliminary data.</text>
</comment>
<dbReference type="InterPro" id="IPR001387">
    <property type="entry name" value="Cro/C1-type_HTH"/>
</dbReference>
<organism evidence="4">
    <name type="scientific">bioreactor metagenome</name>
    <dbReference type="NCBI Taxonomy" id="1076179"/>
    <lineage>
        <taxon>unclassified sequences</taxon>
        <taxon>metagenomes</taxon>
        <taxon>ecological metagenomes</taxon>
    </lineage>
</organism>
<dbReference type="Gene3D" id="1.10.260.40">
    <property type="entry name" value="lambda repressor-like DNA-binding domains"/>
    <property type="match status" value="1"/>
</dbReference>
<keyword evidence="2" id="KW-0812">Transmembrane</keyword>
<dbReference type="InterPro" id="IPR050807">
    <property type="entry name" value="TransReg_Diox_bact_type"/>
</dbReference>
<dbReference type="CDD" id="cd02209">
    <property type="entry name" value="cupin_XRE_C"/>
    <property type="match status" value="1"/>
</dbReference>